<dbReference type="EMBL" id="JBBEGM010000004">
    <property type="protein sequence ID" value="MEJ2862006.1"/>
    <property type="molecule type" value="Genomic_DNA"/>
</dbReference>
<feature type="compositionally biased region" description="Low complexity" evidence="2">
    <location>
        <begin position="257"/>
        <end position="266"/>
    </location>
</feature>
<dbReference type="SMART" id="SM00507">
    <property type="entry name" value="HNHc"/>
    <property type="match status" value="1"/>
</dbReference>
<evidence type="ECO:0000313" key="5">
    <source>
        <dbReference type="Proteomes" id="UP001369736"/>
    </source>
</evidence>
<dbReference type="RefSeq" id="WP_337703276.1">
    <property type="nucleotide sequence ID" value="NZ_JBBEGM010000004.1"/>
</dbReference>
<proteinExistence type="inferred from homology"/>
<gene>
    <name evidence="4" type="ORF">WCD58_12615</name>
</gene>
<feature type="compositionally biased region" description="Low complexity" evidence="2">
    <location>
        <begin position="316"/>
        <end position="326"/>
    </location>
</feature>
<comment type="caution">
    <text evidence="4">The sequence shown here is derived from an EMBL/GenBank/DDBJ whole genome shotgun (WGS) entry which is preliminary data.</text>
</comment>
<organism evidence="4 5">
    <name type="scientific">Actinomycetospora flava</name>
    <dbReference type="NCBI Taxonomy" id="3129232"/>
    <lineage>
        <taxon>Bacteria</taxon>
        <taxon>Bacillati</taxon>
        <taxon>Actinomycetota</taxon>
        <taxon>Actinomycetes</taxon>
        <taxon>Pseudonocardiales</taxon>
        <taxon>Pseudonocardiaceae</taxon>
        <taxon>Actinomycetospora</taxon>
    </lineage>
</organism>
<evidence type="ECO:0000256" key="1">
    <source>
        <dbReference type="ARBA" id="ARBA00023450"/>
    </source>
</evidence>
<reference evidence="4 5" key="1">
    <citation type="submission" date="2024-03" db="EMBL/GenBank/DDBJ databases">
        <title>Actinomycetospora sp. OC33-EN07, a novel actinomycete isolated from wild orchid (Aerides multiflora).</title>
        <authorList>
            <person name="Suriyachadkun C."/>
        </authorList>
    </citation>
    <scope>NUCLEOTIDE SEQUENCE [LARGE SCALE GENOMIC DNA]</scope>
    <source>
        <strain evidence="4 5">OC33-EN07</strain>
    </source>
</reference>
<feature type="region of interest" description="Disordered" evidence="2">
    <location>
        <begin position="234"/>
        <end position="326"/>
    </location>
</feature>
<evidence type="ECO:0000256" key="2">
    <source>
        <dbReference type="SAM" id="MobiDB-lite"/>
    </source>
</evidence>
<accession>A0ABU8M3T6</accession>
<dbReference type="Pfam" id="PF02720">
    <property type="entry name" value="DUF222"/>
    <property type="match status" value="1"/>
</dbReference>
<evidence type="ECO:0000313" key="4">
    <source>
        <dbReference type="EMBL" id="MEJ2862006.1"/>
    </source>
</evidence>
<sequence>MSERVLGPVEREVLERARLGEVTRRREGYARLGQVAELDRAQVAELSGDRCTRRLLEVLWRIPAAEAKRLVGEARDLCSRSSLSGEPLPPRLPCTATVAAAGEVGPAHIAIIRTTMRRLDRVDALPVDDWADAEQTLADEATRLGPKGLQAVADRVLAHLDPDGEEPPEEDAGRDDELWFVRRRNGMLLFRGRMSDPVDAEAFVETIDTMATPYGPDDQRELKLRRIEGLKDLVNDATGPHGIASDARDGTTDDAADATTDAASGDEPNDDGADATTDAASGGEPTDDGAADDTARDATEDGLIPAPRRPEPSGHPAGRTARAARPGRALLTITLDQRWLTDTLTTHARHRGYGLLDSGAPVHPATLRRWACDADIVPIVLGAKSEPLDVGRLQRTVTDAIRRALNLRDGGCAFPDCTRRPRRCHAHHIRHWRDHGPTRIDNLVLLCSYHHQLLHHGHWTVTIQDGRPWFTPPHWIDPHRQPGLGGRPRVPT</sequence>
<dbReference type="Gene3D" id="1.10.30.50">
    <property type="match status" value="1"/>
</dbReference>
<dbReference type="Pfam" id="PF01844">
    <property type="entry name" value="HNH"/>
    <property type="match status" value="1"/>
</dbReference>
<comment type="similarity">
    <text evidence="1">Belongs to the Rv1128c/1148c/1588c/1702c/1945/3466 family.</text>
</comment>
<dbReference type="CDD" id="cd00085">
    <property type="entry name" value="HNHc"/>
    <property type="match status" value="1"/>
</dbReference>
<name>A0ABU8M3T6_9PSEU</name>
<feature type="compositionally biased region" description="Low complexity" evidence="2">
    <location>
        <begin position="274"/>
        <end position="284"/>
    </location>
</feature>
<dbReference type="InterPro" id="IPR003615">
    <property type="entry name" value="HNH_nuc"/>
</dbReference>
<dbReference type="InterPro" id="IPR003870">
    <property type="entry name" value="DUF222"/>
</dbReference>
<feature type="domain" description="HNH nuclease" evidence="3">
    <location>
        <begin position="400"/>
        <end position="452"/>
    </location>
</feature>
<dbReference type="Proteomes" id="UP001369736">
    <property type="component" value="Unassembled WGS sequence"/>
</dbReference>
<dbReference type="InterPro" id="IPR002711">
    <property type="entry name" value="HNH"/>
</dbReference>
<evidence type="ECO:0000259" key="3">
    <source>
        <dbReference type="SMART" id="SM00507"/>
    </source>
</evidence>
<protein>
    <submittedName>
        <fullName evidence="4">DUF222 domain-containing protein</fullName>
    </submittedName>
</protein>
<keyword evidence="5" id="KW-1185">Reference proteome</keyword>